<organism evidence="3 4">
    <name type="scientific">Cellulosilyticum lentocellum (strain ATCC 49066 / DSM 5427 / NCIMB 11756 / RHM5)</name>
    <name type="common">Clostridium lentocellum</name>
    <dbReference type="NCBI Taxonomy" id="642492"/>
    <lineage>
        <taxon>Bacteria</taxon>
        <taxon>Bacillati</taxon>
        <taxon>Bacillota</taxon>
        <taxon>Clostridia</taxon>
        <taxon>Lachnospirales</taxon>
        <taxon>Cellulosilyticaceae</taxon>
        <taxon>Cellulosilyticum</taxon>
    </lineage>
</organism>
<sequence>MVELVKRYKIVILFGVLFIINLCVLLYQTNKENPIQLTTVPSENIASTQTTHEGTENLMEQDLKSTVTPTKSEIGVSESIAVMPSPTISAKVPVYVCGAVKVPGVYYVTATAIVDEVIRLSGGFSEEADMTAINLAASIVPNEKIIVPKIGEEIDKTVTSYDNKEESHIRESTLVNINTANSTELMSLPGIGEVKANAIIDYRKTVRAFGSIDDLKEVSGIGDKTFDKLKALITV</sequence>
<dbReference type="KEGG" id="cle:Clole_2116"/>
<dbReference type="InterPro" id="IPR051675">
    <property type="entry name" value="Endo/Exo/Phosphatase_dom_1"/>
</dbReference>
<dbReference type="STRING" id="642492.Clole_2116"/>
<dbReference type="RefSeq" id="WP_013657124.1">
    <property type="nucleotide sequence ID" value="NC_015275.1"/>
</dbReference>
<feature type="domain" description="Helix-hairpin-helix DNA-binding motif class 1" evidence="2">
    <location>
        <begin position="97"/>
        <end position="116"/>
    </location>
</feature>
<dbReference type="Pfam" id="PF12836">
    <property type="entry name" value="HHH_3"/>
    <property type="match status" value="1"/>
</dbReference>
<dbReference type="Pfam" id="PF10531">
    <property type="entry name" value="SLBB"/>
    <property type="match status" value="1"/>
</dbReference>
<dbReference type="GO" id="GO:0006281">
    <property type="term" value="P:DNA repair"/>
    <property type="evidence" value="ECO:0007669"/>
    <property type="project" value="InterPro"/>
</dbReference>
<dbReference type="SMART" id="SM00278">
    <property type="entry name" value="HhH1"/>
    <property type="match status" value="3"/>
</dbReference>
<dbReference type="Gene3D" id="1.10.150.320">
    <property type="entry name" value="Photosystem II 12 kDa extrinsic protein"/>
    <property type="match status" value="1"/>
</dbReference>
<proteinExistence type="predicted"/>
<evidence type="ECO:0000313" key="3">
    <source>
        <dbReference type="EMBL" id="ADZ83830.1"/>
    </source>
</evidence>
<dbReference type="PANTHER" id="PTHR21180">
    <property type="entry name" value="ENDONUCLEASE/EXONUCLEASE/PHOSPHATASE FAMILY DOMAIN-CONTAINING PROTEIN 1"/>
    <property type="match status" value="1"/>
</dbReference>
<feature type="domain" description="Helix-hairpin-helix DNA-binding motif class 1" evidence="2">
    <location>
        <begin position="213"/>
        <end position="232"/>
    </location>
</feature>
<protein>
    <submittedName>
        <fullName evidence="3">Competence protein ComEA helix-hairpin-helix repeat protein</fullName>
    </submittedName>
</protein>
<feature type="transmembrane region" description="Helical" evidence="1">
    <location>
        <begin position="7"/>
        <end position="27"/>
    </location>
</feature>
<reference evidence="3 4" key="1">
    <citation type="journal article" date="2011" name="J. Bacteriol.">
        <title>Complete genome sequence of the cellulose-degrading bacterium Cellulosilyticum lentocellum.</title>
        <authorList>
            <consortium name="US DOE Joint Genome Institute"/>
            <person name="Miller D.A."/>
            <person name="Suen G."/>
            <person name="Bruce D."/>
            <person name="Copeland A."/>
            <person name="Cheng J.F."/>
            <person name="Detter C."/>
            <person name="Goodwin L.A."/>
            <person name="Han C.S."/>
            <person name="Hauser L.J."/>
            <person name="Land M.L."/>
            <person name="Lapidus A."/>
            <person name="Lucas S."/>
            <person name="Meincke L."/>
            <person name="Pitluck S."/>
            <person name="Tapia R."/>
            <person name="Teshima H."/>
            <person name="Woyke T."/>
            <person name="Fox B.G."/>
            <person name="Angert E.R."/>
            <person name="Currie C.R."/>
        </authorList>
    </citation>
    <scope>NUCLEOTIDE SEQUENCE [LARGE SCALE GENOMIC DNA]</scope>
    <source>
        <strain evidence="4">ATCC 49066 / DSM 5427 / NCIMB 11756 / RHM5</strain>
    </source>
</reference>
<keyword evidence="4" id="KW-1185">Reference proteome</keyword>
<dbReference type="SUPFAM" id="SSF47781">
    <property type="entry name" value="RuvA domain 2-like"/>
    <property type="match status" value="1"/>
</dbReference>
<dbReference type="PANTHER" id="PTHR21180:SF32">
    <property type="entry name" value="ENDONUCLEASE_EXONUCLEASE_PHOSPHATASE FAMILY DOMAIN-CONTAINING PROTEIN 1"/>
    <property type="match status" value="1"/>
</dbReference>
<dbReference type="InterPro" id="IPR019554">
    <property type="entry name" value="Soluble_ligand-bd"/>
</dbReference>
<evidence type="ECO:0000259" key="2">
    <source>
        <dbReference type="SMART" id="SM00278"/>
    </source>
</evidence>
<dbReference type="EMBL" id="CP002582">
    <property type="protein sequence ID" value="ADZ83830.1"/>
    <property type="molecule type" value="Genomic_DNA"/>
</dbReference>
<dbReference type="AlphaFoldDB" id="F2JQX2"/>
<evidence type="ECO:0000256" key="1">
    <source>
        <dbReference type="SAM" id="Phobius"/>
    </source>
</evidence>
<gene>
    <name evidence="3" type="ordered locus">Clole_2116</name>
</gene>
<keyword evidence="1" id="KW-1133">Transmembrane helix</keyword>
<evidence type="ECO:0000313" key="4">
    <source>
        <dbReference type="Proteomes" id="UP000008467"/>
    </source>
</evidence>
<dbReference type="Proteomes" id="UP000008467">
    <property type="component" value="Chromosome"/>
</dbReference>
<dbReference type="NCBIfam" id="TIGR00426">
    <property type="entry name" value="competence protein ComEA helix-hairpin-helix repeat region"/>
    <property type="match status" value="1"/>
</dbReference>
<dbReference type="eggNOG" id="COG1555">
    <property type="taxonomic scope" value="Bacteria"/>
</dbReference>
<dbReference type="GO" id="GO:0015628">
    <property type="term" value="P:protein secretion by the type II secretion system"/>
    <property type="evidence" value="ECO:0007669"/>
    <property type="project" value="TreeGrafter"/>
</dbReference>
<keyword evidence="1" id="KW-0812">Transmembrane</keyword>
<dbReference type="InterPro" id="IPR010994">
    <property type="entry name" value="RuvA_2-like"/>
</dbReference>
<dbReference type="InterPro" id="IPR003583">
    <property type="entry name" value="Hlx-hairpin-Hlx_DNA-bd_motif"/>
</dbReference>
<accession>F2JQX2</accession>
<dbReference type="InterPro" id="IPR004509">
    <property type="entry name" value="Competence_ComEA_HhH"/>
</dbReference>
<dbReference type="HOGENOM" id="CLU_052011_1_2_9"/>
<dbReference type="GO" id="GO:0015627">
    <property type="term" value="C:type II protein secretion system complex"/>
    <property type="evidence" value="ECO:0007669"/>
    <property type="project" value="TreeGrafter"/>
</dbReference>
<feature type="domain" description="Helix-hairpin-helix DNA-binding motif class 1" evidence="2">
    <location>
        <begin position="183"/>
        <end position="202"/>
    </location>
</feature>
<dbReference type="GO" id="GO:0003677">
    <property type="term" value="F:DNA binding"/>
    <property type="evidence" value="ECO:0007669"/>
    <property type="project" value="InterPro"/>
</dbReference>
<keyword evidence="1" id="KW-0472">Membrane</keyword>
<name>F2JQX2_CELLD</name>